<feature type="compositionally biased region" description="Basic and acidic residues" evidence="1">
    <location>
        <begin position="370"/>
        <end position="384"/>
    </location>
</feature>
<feature type="region of interest" description="Disordered" evidence="1">
    <location>
        <begin position="370"/>
        <end position="404"/>
    </location>
</feature>
<gene>
    <name evidence="3" type="ORF">Nmn1133_14020</name>
</gene>
<evidence type="ECO:0000256" key="2">
    <source>
        <dbReference type="SAM" id="Phobius"/>
    </source>
</evidence>
<keyword evidence="4" id="KW-1185">Reference proteome</keyword>
<accession>A0AAJ4R5S0</accession>
<feature type="transmembrane region" description="Helical" evidence="2">
    <location>
        <begin position="159"/>
        <end position="176"/>
    </location>
</feature>
<sequence>MGNALVLITVGLLGSLFFGVLPVVLILVLSQLLQILGPTVLSGLFAAGVTVLYVALVWFRRSFWMALLDVGALYLATVGWVVSKFATAIRRLGTIMSFMGWVKAGLGLYPGKDFIKNRREEVVQRGIKHHERGDVEIEDSPEALARDTRQAYDDAGRRLSNGEAVLGLTLAGVTLLPSKSPIVPYSELLGSSAVGASLSVALVLVVALRLSVLDMVLVRDPTDSGELARLAVYRDWNRTMSSGAEVVKAILMFRVMRSINDSAYDFYLDWVFEKAINGNGAGIIELLLELRRPMFAFHIAECEGISPSEASLKLYRWDVFSQFSFGPGEAQSAPDEIPTSRFDAVFLPFLRLKYEIRNGVRVVRANQLAEKEDMPPEEASRELYDENVIPEPAVESEGKQDHDD</sequence>
<dbReference type="Proteomes" id="UP000270581">
    <property type="component" value="Unassembled WGS sequence"/>
</dbReference>
<dbReference type="AlphaFoldDB" id="A0AAJ4R5S0"/>
<feature type="transmembrane region" description="Helical" evidence="2">
    <location>
        <begin position="63"/>
        <end position="82"/>
    </location>
</feature>
<keyword evidence="2" id="KW-1133">Transmembrane helix</keyword>
<comment type="caution">
    <text evidence="3">The sequence shown here is derived from an EMBL/GenBank/DDBJ whole genome shotgun (WGS) entry which is preliminary data.</text>
</comment>
<evidence type="ECO:0000256" key="1">
    <source>
        <dbReference type="SAM" id="MobiDB-lite"/>
    </source>
</evidence>
<feature type="transmembrane region" description="Helical" evidence="2">
    <location>
        <begin position="88"/>
        <end position="109"/>
    </location>
</feature>
<keyword evidence="2" id="KW-0472">Membrane</keyword>
<proteinExistence type="predicted"/>
<dbReference type="RefSeq" id="WP_123124846.1">
    <property type="nucleotide sequence ID" value="NZ_RJJC01000003.1"/>
</dbReference>
<dbReference type="EMBL" id="RJJC01000003">
    <property type="protein sequence ID" value="RNJ22054.1"/>
    <property type="molecule type" value="Genomic_DNA"/>
</dbReference>
<evidence type="ECO:0000313" key="4">
    <source>
        <dbReference type="Proteomes" id="UP000270581"/>
    </source>
</evidence>
<feature type="transmembrane region" description="Helical" evidence="2">
    <location>
        <begin position="35"/>
        <end position="56"/>
    </location>
</feature>
<feature type="transmembrane region" description="Helical" evidence="2">
    <location>
        <begin position="188"/>
        <end position="210"/>
    </location>
</feature>
<feature type="transmembrane region" description="Helical" evidence="2">
    <location>
        <begin position="5"/>
        <end position="29"/>
    </location>
</feature>
<reference evidence="3 4" key="1">
    <citation type="submission" date="2018-11" db="EMBL/GenBank/DDBJ databases">
        <title>Genome sequences of Natronomonas sp. CBA1133.</title>
        <authorList>
            <person name="Roh S.W."/>
            <person name="Cha I.-T."/>
        </authorList>
    </citation>
    <scope>NUCLEOTIDE SEQUENCE [LARGE SCALE GENOMIC DNA]</scope>
    <source>
        <strain evidence="3 4">CBA1133</strain>
    </source>
</reference>
<name>A0AAJ4R5S0_9EURY</name>
<keyword evidence="2" id="KW-0812">Transmembrane</keyword>
<protein>
    <submittedName>
        <fullName evidence="3">Uncharacterized protein</fullName>
    </submittedName>
</protein>
<evidence type="ECO:0000313" key="3">
    <source>
        <dbReference type="EMBL" id="RNJ22054.1"/>
    </source>
</evidence>
<organism evidence="3 4">
    <name type="scientific">Halosegnis longus</name>
    <dbReference type="NCBI Taxonomy" id="2216012"/>
    <lineage>
        <taxon>Archaea</taxon>
        <taxon>Methanobacteriati</taxon>
        <taxon>Methanobacteriota</taxon>
        <taxon>Stenosarchaea group</taxon>
        <taxon>Halobacteria</taxon>
        <taxon>Halobacteriales</taxon>
        <taxon>Natronomonadaceae</taxon>
        <taxon>Halosegnis</taxon>
    </lineage>
</organism>